<dbReference type="HOGENOM" id="CLU_082526_1_1_1"/>
<evidence type="ECO:0000256" key="2">
    <source>
        <dbReference type="ARBA" id="ARBA00022603"/>
    </source>
</evidence>
<evidence type="ECO:0000256" key="1">
    <source>
        <dbReference type="ARBA" id="ARBA00007996"/>
    </source>
</evidence>
<keyword evidence="2" id="KW-0489">Methyltransferase</keyword>
<dbReference type="GO" id="GO:0032259">
    <property type="term" value="P:methylation"/>
    <property type="evidence" value="ECO:0007669"/>
    <property type="project" value="UniProtKB-KW"/>
</dbReference>
<feature type="binding site" evidence="5">
    <location>
        <position position="86"/>
    </location>
    <ligand>
        <name>S-adenosyl-L-methionine</name>
        <dbReference type="ChEBI" id="CHEBI:59789"/>
    </ligand>
</feature>
<dbReference type="GO" id="GO:0005829">
    <property type="term" value="C:cytosol"/>
    <property type="evidence" value="ECO:0000318"/>
    <property type="project" value="GO_Central"/>
</dbReference>
<reference evidence="6" key="2">
    <citation type="submission" date="2025-08" db="UniProtKB">
        <authorList>
            <consortium name="Ensembl"/>
        </authorList>
    </citation>
    <scope>IDENTIFICATION</scope>
</reference>
<gene>
    <name evidence="6" type="primary">LOC100553677</name>
</gene>
<evidence type="ECO:0000313" key="6">
    <source>
        <dbReference type="Ensembl" id="ENSACAP00000002432.3"/>
    </source>
</evidence>
<comment type="similarity">
    <text evidence="1">Belongs to the class I-like SAM-binding methyltransferase superfamily. NNMT/PNMT/TEMT family.</text>
</comment>
<dbReference type="PROSITE" id="PS51681">
    <property type="entry name" value="SAM_MT_NNMT_PNMT_TEMT"/>
    <property type="match status" value="1"/>
</dbReference>
<dbReference type="NCBIfam" id="NF041360">
    <property type="entry name" value="GntF_guanitoxin"/>
    <property type="match status" value="1"/>
</dbReference>
<dbReference type="Gene3D" id="3.40.50.150">
    <property type="entry name" value="Vaccinia Virus protein VP39"/>
    <property type="match status" value="1"/>
</dbReference>
<feature type="binding site" evidence="5">
    <location>
        <position position="20"/>
    </location>
    <ligand>
        <name>S-adenosyl-L-methionine</name>
        <dbReference type="ChEBI" id="CHEBI:59789"/>
    </ligand>
</feature>
<feature type="binding site" evidence="5">
    <location>
        <position position="70"/>
    </location>
    <ligand>
        <name>S-adenosyl-L-methionine</name>
        <dbReference type="ChEBI" id="CHEBI:59789"/>
    </ligand>
</feature>
<feature type="binding site" evidence="5">
    <location>
        <begin position="143"/>
        <end position="144"/>
    </location>
    <ligand>
        <name>S-adenosyl-L-methionine</name>
        <dbReference type="ChEBI" id="CHEBI:59789"/>
    </ligand>
</feature>
<dbReference type="InParanoid" id="L7MZI3"/>
<evidence type="ECO:0000313" key="7">
    <source>
        <dbReference type="Proteomes" id="UP000001646"/>
    </source>
</evidence>
<dbReference type="InterPro" id="IPR029063">
    <property type="entry name" value="SAM-dependent_MTases_sf"/>
</dbReference>
<dbReference type="GO" id="GO:0008170">
    <property type="term" value="F:N-methyltransferase activity"/>
    <property type="evidence" value="ECO:0000318"/>
    <property type="project" value="GO_Central"/>
</dbReference>
<dbReference type="GeneID" id="100553677"/>
<dbReference type="Pfam" id="PF01234">
    <property type="entry name" value="NNMT_PNMT_TEMT"/>
    <property type="match status" value="1"/>
</dbReference>
<dbReference type="Proteomes" id="UP000001646">
    <property type="component" value="Unplaced"/>
</dbReference>
<reference evidence="6" key="1">
    <citation type="submission" date="2009-12" db="EMBL/GenBank/DDBJ databases">
        <title>The Genome Sequence of Anolis carolinensis (Green Anole Lizard).</title>
        <authorList>
            <consortium name="The Genome Sequencing Platform"/>
            <person name="Di Palma F."/>
            <person name="Alfoldi J."/>
            <person name="Heiman D."/>
            <person name="Young S."/>
            <person name="Grabherr M."/>
            <person name="Johnson J."/>
            <person name="Lander E.S."/>
            <person name="Lindblad-Toh K."/>
        </authorList>
    </citation>
    <scope>NUCLEOTIDE SEQUENCE [LARGE SCALE GENOMIC DNA]</scope>
    <source>
        <strain evidence="6">JBL SC #1</strain>
    </source>
</reference>
<dbReference type="GO" id="GO:0008757">
    <property type="term" value="F:S-adenosylmethionine-dependent methyltransferase activity"/>
    <property type="evidence" value="ECO:0007669"/>
    <property type="project" value="UniProtKB-ARBA"/>
</dbReference>
<dbReference type="GeneTree" id="ENSGT00390000011708"/>
<name>L7MZI3_ANOCA</name>
<dbReference type="Ensembl" id="ENSACAT00000002495.4">
    <property type="protein sequence ID" value="ENSACAP00000002432.3"/>
    <property type="gene ID" value="ENSACAG00000002537.4"/>
</dbReference>
<feature type="binding site" evidence="5">
    <location>
        <position position="91"/>
    </location>
    <ligand>
        <name>S-adenosyl-L-methionine</name>
        <dbReference type="ChEBI" id="CHEBI:59789"/>
    </ligand>
</feature>
<evidence type="ECO:0000256" key="4">
    <source>
        <dbReference type="ARBA" id="ARBA00022691"/>
    </source>
</evidence>
<sequence>MEDKLIGREALKQNFVAKEYLTTYVSVGCGGPPTCGTIYAPALEKLHKTFSRGDIRGDTLIDIGSGPTIYQHVSACEYFQEIITSDFLEQNQEEIKKWLKKDPEAYDWSLILKYVCELEGNREKWMEKEEKLRRTIKRVLPCDATLPNPFDPVVLPPADCLLSTFALEVACKDHSIYRSVVKNLGALVKPGGHLIFAATLGVSYWMVGPSKFDCMALTPEVVEGAVKDAGFEILSCESLGFTFPPGICDAYDALFLVARKPK</sequence>
<reference evidence="6" key="3">
    <citation type="submission" date="2025-09" db="UniProtKB">
        <authorList>
            <consortium name="Ensembl"/>
        </authorList>
    </citation>
    <scope>IDENTIFICATION</scope>
</reference>
<dbReference type="FunFam" id="3.40.50.150:FF:000065">
    <property type="entry name" value="Phenylethanolamine N-methyltransferase"/>
    <property type="match status" value="1"/>
</dbReference>
<dbReference type="STRING" id="28377.ENSACAP00000002432"/>
<accession>L7MZI3</accession>
<keyword evidence="4 5" id="KW-0949">S-adenosyl-L-methionine</keyword>
<evidence type="ECO:0000256" key="3">
    <source>
        <dbReference type="ARBA" id="ARBA00022679"/>
    </source>
</evidence>
<dbReference type="KEGG" id="acs:100553677"/>
<dbReference type="SUPFAM" id="SSF53335">
    <property type="entry name" value="S-adenosyl-L-methionine-dependent methyltransferases"/>
    <property type="match status" value="1"/>
</dbReference>
<dbReference type="PANTHER" id="PTHR10867:SF32">
    <property type="entry name" value="NICOTINAMIDE N-METHYLTRANSFERASE"/>
    <property type="match status" value="1"/>
</dbReference>
<keyword evidence="3" id="KW-0808">Transferase</keyword>
<dbReference type="PANTHER" id="PTHR10867">
    <property type="entry name" value="NNMT/PNMT/TEMT FAMILY MEMBER"/>
    <property type="match status" value="1"/>
</dbReference>
<protein>
    <recommendedName>
        <fullName evidence="8">Indolethylamine N-methyltransferase-like</fullName>
    </recommendedName>
</protein>
<dbReference type="PIRSF" id="PIRSF000384">
    <property type="entry name" value="PNMTase"/>
    <property type="match status" value="1"/>
</dbReference>
<dbReference type="Bgee" id="ENSACAG00000002537">
    <property type="expression patterns" value="Expressed in skeletal muscle tissue and 8 other cell types or tissues"/>
</dbReference>
<keyword evidence="7" id="KW-1185">Reference proteome</keyword>
<evidence type="ECO:0000256" key="5">
    <source>
        <dbReference type="PIRSR" id="PIRSR000384-1"/>
    </source>
</evidence>
<dbReference type="OrthoDB" id="10050085at2759"/>
<organism evidence="6 7">
    <name type="scientific">Anolis carolinensis</name>
    <name type="common">Green anole</name>
    <name type="synonym">American chameleon</name>
    <dbReference type="NCBI Taxonomy" id="28377"/>
    <lineage>
        <taxon>Eukaryota</taxon>
        <taxon>Metazoa</taxon>
        <taxon>Chordata</taxon>
        <taxon>Craniata</taxon>
        <taxon>Vertebrata</taxon>
        <taxon>Euteleostomi</taxon>
        <taxon>Lepidosauria</taxon>
        <taxon>Squamata</taxon>
        <taxon>Bifurcata</taxon>
        <taxon>Unidentata</taxon>
        <taxon>Episquamata</taxon>
        <taxon>Toxicofera</taxon>
        <taxon>Iguania</taxon>
        <taxon>Dactyloidae</taxon>
        <taxon>Anolis</taxon>
    </lineage>
</organism>
<dbReference type="eggNOG" id="KOG4564">
    <property type="taxonomic scope" value="Eukaryota"/>
</dbReference>
<feature type="binding site" evidence="5">
    <location>
        <begin position="64"/>
        <end position="65"/>
    </location>
    <ligand>
        <name>S-adenosyl-L-methionine</name>
        <dbReference type="ChEBI" id="CHEBI:59789"/>
    </ligand>
</feature>
<dbReference type="InterPro" id="IPR000940">
    <property type="entry name" value="NNMT_TEMT_trans"/>
</dbReference>
<dbReference type="InterPro" id="IPR053384">
    <property type="entry name" value="SAM-dep_methyltransferase"/>
</dbReference>
<dbReference type="AlphaFoldDB" id="L7MZI3"/>
<proteinExistence type="inferred from homology"/>
<evidence type="ECO:0008006" key="8">
    <source>
        <dbReference type="Google" id="ProtNLM"/>
    </source>
</evidence>